<feature type="domain" description="Nudix hydrolase" evidence="4">
    <location>
        <begin position="9"/>
        <end position="140"/>
    </location>
</feature>
<dbReference type="InterPro" id="IPR015797">
    <property type="entry name" value="NUDIX_hydrolase-like_dom_sf"/>
</dbReference>
<dbReference type="PROSITE" id="PS51462">
    <property type="entry name" value="NUDIX"/>
    <property type="match status" value="1"/>
</dbReference>
<dbReference type="Pfam" id="PF00293">
    <property type="entry name" value="NUDIX"/>
    <property type="match status" value="1"/>
</dbReference>
<dbReference type="InterPro" id="IPR000086">
    <property type="entry name" value="NUDIX_hydrolase_dom"/>
</dbReference>
<protein>
    <submittedName>
        <fullName evidence="5">Diadenosine hexaphosphate hydrolase</fullName>
        <ecNumber evidence="5">3.6.1.61</ecNumber>
    </submittedName>
</protein>
<evidence type="ECO:0000313" key="6">
    <source>
        <dbReference type="Proteomes" id="UP000094067"/>
    </source>
</evidence>
<dbReference type="Proteomes" id="UP000094067">
    <property type="component" value="Unassembled WGS sequence"/>
</dbReference>
<evidence type="ECO:0000256" key="3">
    <source>
        <dbReference type="RuleBase" id="RU003476"/>
    </source>
</evidence>
<accession>A0A1E3A2R4</accession>
<comment type="cofactor">
    <cofactor evidence="1">
        <name>Mg(2+)</name>
        <dbReference type="ChEBI" id="CHEBI:18420"/>
    </cofactor>
</comment>
<dbReference type="AlphaFoldDB" id="A0A1E3A2R4"/>
<dbReference type="EC" id="3.6.1.61" evidence="5"/>
<dbReference type="PANTHER" id="PTHR43046:SF14">
    <property type="entry name" value="MUTT_NUDIX FAMILY PROTEIN"/>
    <property type="match status" value="1"/>
</dbReference>
<dbReference type="SUPFAM" id="SSF55811">
    <property type="entry name" value="Nudix"/>
    <property type="match status" value="1"/>
</dbReference>
<proteinExistence type="inferred from homology"/>
<organism evidence="5 6">
    <name type="scientific">Eisenbergiella tayi</name>
    <dbReference type="NCBI Taxonomy" id="1432052"/>
    <lineage>
        <taxon>Bacteria</taxon>
        <taxon>Bacillati</taxon>
        <taxon>Bacillota</taxon>
        <taxon>Clostridia</taxon>
        <taxon>Lachnospirales</taxon>
        <taxon>Lachnospiraceae</taxon>
        <taxon>Eisenbergiella</taxon>
    </lineage>
</organism>
<dbReference type="PANTHER" id="PTHR43046">
    <property type="entry name" value="GDP-MANNOSE MANNOSYL HYDROLASE"/>
    <property type="match status" value="1"/>
</dbReference>
<comment type="caution">
    <text evidence="5">The sequence shown here is derived from an EMBL/GenBank/DDBJ whole genome shotgun (WGS) entry which is preliminary data.</text>
</comment>
<gene>
    <name evidence="5" type="primary">ndx1_2</name>
    <name evidence="5" type="ORF">BEI61_03838</name>
</gene>
<evidence type="ECO:0000259" key="4">
    <source>
        <dbReference type="PROSITE" id="PS51462"/>
    </source>
</evidence>
<dbReference type="RefSeq" id="WP_069153621.1">
    <property type="nucleotide sequence ID" value="NZ_MCGH01000003.1"/>
</dbReference>
<reference evidence="5 6" key="1">
    <citation type="submission" date="2016-07" db="EMBL/GenBank/DDBJ databases">
        <title>Characterization of isolates of Eisenbergiella tayi derived from blood cultures, using whole genome sequencing.</title>
        <authorList>
            <person name="Burdz T."/>
            <person name="Wiebe D."/>
            <person name="Huynh C."/>
            <person name="Bernard K."/>
        </authorList>
    </citation>
    <scope>NUCLEOTIDE SEQUENCE [LARGE SCALE GENOMIC DNA]</scope>
    <source>
        <strain evidence="5 6">NML 110608</strain>
    </source>
</reference>
<comment type="similarity">
    <text evidence="3">Belongs to the Nudix hydrolase family.</text>
</comment>
<dbReference type="EMBL" id="MCGH01000003">
    <property type="protein sequence ID" value="ODM03044.1"/>
    <property type="molecule type" value="Genomic_DNA"/>
</dbReference>
<dbReference type="InterPro" id="IPR020084">
    <property type="entry name" value="NUDIX_hydrolase_CS"/>
</dbReference>
<evidence type="ECO:0000313" key="5">
    <source>
        <dbReference type="EMBL" id="ODM03044.1"/>
    </source>
</evidence>
<keyword evidence="2 3" id="KW-0378">Hydrolase</keyword>
<sequence>MENTGWVMPTHIIAGAGIVINENDEVLLVKTHNAGWVFPGGQVEVGENVIDAVKREIMEEAGIDIEVGEVFCISSNTGKYPGYHGVKEIPTKIMLDFICRAKGGTPRPSDENSESKYVAKAKALELIQAPAIIERYKAYLEYTGRPIYMEYITNPSFELKLKRLI</sequence>
<name>A0A1E3A2R4_9FIRM</name>
<dbReference type="GO" id="GO:0016787">
    <property type="term" value="F:hydrolase activity"/>
    <property type="evidence" value="ECO:0007669"/>
    <property type="project" value="UniProtKB-KW"/>
</dbReference>
<evidence type="ECO:0000256" key="2">
    <source>
        <dbReference type="ARBA" id="ARBA00022801"/>
    </source>
</evidence>
<evidence type="ECO:0000256" key="1">
    <source>
        <dbReference type="ARBA" id="ARBA00001946"/>
    </source>
</evidence>
<dbReference type="PATRIC" id="fig|1432052.4.peg.4256"/>
<dbReference type="InterPro" id="IPR020476">
    <property type="entry name" value="Nudix_hydrolase"/>
</dbReference>
<dbReference type="PRINTS" id="PR00502">
    <property type="entry name" value="NUDIXFAMILY"/>
</dbReference>
<dbReference type="Gene3D" id="3.90.79.10">
    <property type="entry name" value="Nucleoside Triphosphate Pyrophosphohydrolase"/>
    <property type="match status" value="1"/>
</dbReference>
<dbReference type="PROSITE" id="PS00893">
    <property type="entry name" value="NUDIX_BOX"/>
    <property type="match status" value="1"/>
</dbReference>